<dbReference type="Gene3D" id="3.40.50.2000">
    <property type="entry name" value="Glycogen Phosphorylase B"/>
    <property type="match status" value="2"/>
</dbReference>
<keyword evidence="1" id="KW-0328">Glycosyltransferase</keyword>
<dbReference type="Pfam" id="PF00534">
    <property type="entry name" value="Glycos_transf_1"/>
    <property type="match status" value="1"/>
</dbReference>
<protein>
    <submittedName>
        <fullName evidence="5">Glycosyltransferase involved in cell wall biosynthesis</fullName>
    </submittedName>
</protein>
<dbReference type="PANTHER" id="PTHR45947">
    <property type="entry name" value="SULFOQUINOVOSYL TRANSFERASE SQD2"/>
    <property type="match status" value="1"/>
</dbReference>
<evidence type="ECO:0000256" key="1">
    <source>
        <dbReference type="ARBA" id="ARBA00022676"/>
    </source>
</evidence>
<dbReference type="InterPro" id="IPR050194">
    <property type="entry name" value="Glycosyltransferase_grp1"/>
</dbReference>
<feature type="domain" description="Glycosyltransferase subfamily 4-like N-terminal" evidence="4">
    <location>
        <begin position="29"/>
        <end position="192"/>
    </location>
</feature>
<accession>A0ABT6L3J7</accession>
<name>A0ABT6L3J7_9MYCO</name>
<reference evidence="5 6" key="1">
    <citation type="submission" date="2023-04" db="EMBL/GenBank/DDBJ databases">
        <title>Forest soil microbial communities from Buena Vista Peninsula, Colon Province, Panama.</title>
        <authorList>
            <person name="Bouskill N."/>
        </authorList>
    </citation>
    <scope>NUCLEOTIDE SEQUENCE [LARGE SCALE GENOMIC DNA]</scope>
    <source>
        <strain evidence="5 6">AC80</strain>
    </source>
</reference>
<dbReference type="Pfam" id="PF13439">
    <property type="entry name" value="Glyco_transf_4"/>
    <property type="match status" value="1"/>
</dbReference>
<gene>
    <name evidence="5" type="ORF">M2272_003440</name>
</gene>
<feature type="domain" description="Glycosyl transferase family 1" evidence="3">
    <location>
        <begin position="202"/>
        <end position="357"/>
    </location>
</feature>
<dbReference type="Proteomes" id="UP001160130">
    <property type="component" value="Unassembled WGS sequence"/>
</dbReference>
<keyword evidence="2" id="KW-0808">Transferase</keyword>
<proteinExistence type="predicted"/>
<evidence type="ECO:0000259" key="3">
    <source>
        <dbReference type="Pfam" id="PF00534"/>
    </source>
</evidence>
<dbReference type="SUPFAM" id="SSF53756">
    <property type="entry name" value="UDP-Glycosyltransferase/glycogen phosphorylase"/>
    <property type="match status" value="1"/>
</dbReference>
<dbReference type="InterPro" id="IPR001296">
    <property type="entry name" value="Glyco_trans_1"/>
</dbReference>
<evidence type="ECO:0000313" key="5">
    <source>
        <dbReference type="EMBL" id="MDH6196787.1"/>
    </source>
</evidence>
<dbReference type="PANTHER" id="PTHR45947:SF3">
    <property type="entry name" value="SULFOQUINOVOSYL TRANSFERASE SQD2"/>
    <property type="match status" value="1"/>
</dbReference>
<dbReference type="RefSeq" id="WP_280833391.1">
    <property type="nucleotide sequence ID" value="NZ_JARXVE010000005.1"/>
</dbReference>
<organism evidence="5 6">
    <name type="scientific">Mycolicibacterium frederiksbergense</name>
    <dbReference type="NCBI Taxonomy" id="117567"/>
    <lineage>
        <taxon>Bacteria</taxon>
        <taxon>Bacillati</taxon>
        <taxon>Actinomycetota</taxon>
        <taxon>Actinomycetes</taxon>
        <taxon>Mycobacteriales</taxon>
        <taxon>Mycobacteriaceae</taxon>
        <taxon>Mycolicibacterium</taxon>
    </lineage>
</organism>
<dbReference type="InterPro" id="IPR028098">
    <property type="entry name" value="Glyco_trans_4-like_N"/>
</dbReference>
<comment type="caution">
    <text evidence="5">The sequence shown here is derived from an EMBL/GenBank/DDBJ whole genome shotgun (WGS) entry which is preliminary data.</text>
</comment>
<evidence type="ECO:0000256" key="2">
    <source>
        <dbReference type="ARBA" id="ARBA00022679"/>
    </source>
</evidence>
<dbReference type="EMBL" id="JARXVE010000005">
    <property type="protein sequence ID" value="MDH6196787.1"/>
    <property type="molecule type" value="Genomic_DNA"/>
</dbReference>
<sequence>MSIPTREEASPADAAPAIGVLMILDTFSFGGAENLIVELARHAPASLRLSVASLAPAGRGRDAMAGRLAEAGLAPTYLSVRRLLDPVGFVRLVRSLRRAPVDVVHAHLDYSAILVPLAARLAGKPVVASLHVSPQPRLGWGAWLKERLSVRIPARLGRLLLVSQHINDEYARVHGPARTSWRVIPNGVDLDRYGARGGERSAGDPVWAVVAALRPDKNHLDLIQAWESVVRVHPGATLLIVGDGPARPDIEKAVAAADLGGSVQLLGRREDVPDILRSVDGVVSASVDEALPTALIEAGACELPVVAADAGGTREIVIDGVTGRLVPLRDVPALTEALLDTIGDPEKAAAYGKAARELAEQKYSLPAWVQRLHELYAEVMNASH</sequence>
<evidence type="ECO:0000259" key="4">
    <source>
        <dbReference type="Pfam" id="PF13439"/>
    </source>
</evidence>
<keyword evidence="6" id="KW-1185">Reference proteome</keyword>
<evidence type="ECO:0000313" key="6">
    <source>
        <dbReference type="Proteomes" id="UP001160130"/>
    </source>
</evidence>